<dbReference type="InterPro" id="IPR029044">
    <property type="entry name" value="Nucleotide-diphossugar_trans"/>
</dbReference>
<dbReference type="RefSeq" id="WP_309039859.1">
    <property type="nucleotide sequence ID" value="NZ_JAVIFY010000033.1"/>
</dbReference>
<organism evidence="2 3">
    <name type="scientific">Pseudoalteromonas haloplanktis</name>
    <name type="common">Alteromonas haloplanktis</name>
    <dbReference type="NCBI Taxonomy" id="228"/>
    <lineage>
        <taxon>Bacteria</taxon>
        <taxon>Pseudomonadati</taxon>
        <taxon>Pseudomonadota</taxon>
        <taxon>Gammaproteobacteria</taxon>
        <taxon>Alteromonadales</taxon>
        <taxon>Pseudoalteromonadaceae</taxon>
        <taxon>Pseudoalteromonas</taxon>
    </lineage>
</organism>
<gene>
    <name evidence="2" type="ORF">RC083_21500</name>
</gene>
<dbReference type="Proteomes" id="UP001226574">
    <property type="component" value="Unassembled WGS sequence"/>
</dbReference>
<keyword evidence="2" id="KW-0808">Transferase</keyword>
<dbReference type="Gene3D" id="3.90.550.10">
    <property type="entry name" value="Spore Coat Polysaccharide Biosynthesis Protein SpsA, Chain A"/>
    <property type="match status" value="1"/>
</dbReference>
<dbReference type="SUPFAM" id="SSF53448">
    <property type="entry name" value="Nucleotide-diphospho-sugar transferases"/>
    <property type="match status" value="1"/>
</dbReference>
<dbReference type="PANTHER" id="PTHR22916:SF3">
    <property type="entry name" value="UDP-GLCNAC:BETAGAL BETA-1,3-N-ACETYLGLUCOSAMINYLTRANSFERASE-LIKE PROTEIN 1"/>
    <property type="match status" value="1"/>
</dbReference>
<keyword evidence="2" id="KW-0328">Glycosyltransferase</keyword>
<comment type="caution">
    <text evidence="2">The sequence shown here is derived from an EMBL/GenBank/DDBJ whole genome shotgun (WGS) entry which is preliminary data.</text>
</comment>
<dbReference type="Pfam" id="PF00535">
    <property type="entry name" value="Glycos_transf_2"/>
    <property type="match status" value="1"/>
</dbReference>
<dbReference type="CDD" id="cd00761">
    <property type="entry name" value="Glyco_tranf_GTA_type"/>
    <property type="match status" value="1"/>
</dbReference>
<reference evidence="2 3" key="1">
    <citation type="submission" date="2023-08" db="EMBL/GenBank/DDBJ databases">
        <title>Pseudoalteromonas haloplanktis LL1 genome.</title>
        <authorList>
            <person name="Wu S."/>
        </authorList>
    </citation>
    <scope>NUCLEOTIDE SEQUENCE [LARGE SCALE GENOMIC DNA]</scope>
    <source>
        <strain evidence="2 3">LL1</strain>
    </source>
</reference>
<protein>
    <submittedName>
        <fullName evidence="2">Glycosyltransferase family 2 protein</fullName>
        <ecNumber evidence="2">2.4.-.-</ecNumber>
    </submittedName>
</protein>
<dbReference type="PANTHER" id="PTHR22916">
    <property type="entry name" value="GLYCOSYLTRANSFERASE"/>
    <property type="match status" value="1"/>
</dbReference>
<evidence type="ECO:0000313" key="3">
    <source>
        <dbReference type="Proteomes" id="UP001226574"/>
    </source>
</evidence>
<dbReference type="EC" id="2.4.-.-" evidence="2"/>
<accession>A0ABU1BIQ5</accession>
<evidence type="ECO:0000313" key="2">
    <source>
        <dbReference type="EMBL" id="MDQ9094142.1"/>
    </source>
</evidence>
<feature type="domain" description="Glycosyltransferase 2-like" evidence="1">
    <location>
        <begin position="7"/>
        <end position="121"/>
    </location>
</feature>
<name>A0ABU1BIQ5_PSEHA</name>
<dbReference type="InterPro" id="IPR001173">
    <property type="entry name" value="Glyco_trans_2-like"/>
</dbReference>
<dbReference type="EMBL" id="JAVIFY010000033">
    <property type="protein sequence ID" value="MDQ9094142.1"/>
    <property type="molecule type" value="Genomic_DNA"/>
</dbReference>
<sequence>MSTPLVSIIMPAYNSQKYISYSIESVLKQNYTNWELLITDDMSSDGTKEVVKSYALRDSRIKLFSTNKNSGAGVARNCSIENAQGRYIAFLDADDQWLPTKLYEQVNFMLSNNYAFTFTSYQKLEGELIKGTVLAPKSVTYRQLISSNVIGCLTAMYDTEAIGKCYMPLIRKRQDMGLWLEILKKVPKAYSLSAVLAIYRVGSGMSQNKLEILKWQWIFYRDVLRLNFFRACYYFSIYSIKGFIKYQK</sequence>
<proteinExistence type="predicted"/>
<dbReference type="GO" id="GO:0016757">
    <property type="term" value="F:glycosyltransferase activity"/>
    <property type="evidence" value="ECO:0007669"/>
    <property type="project" value="UniProtKB-KW"/>
</dbReference>
<keyword evidence="3" id="KW-1185">Reference proteome</keyword>
<evidence type="ECO:0000259" key="1">
    <source>
        <dbReference type="Pfam" id="PF00535"/>
    </source>
</evidence>